<dbReference type="PANTHER" id="PTHR22840:SF12">
    <property type="entry name" value="WD REPEAT-CONTAINING PROTEIN 36"/>
    <property type="match status" value="1"/>
</dbReference>
<feature type="region of interest" description="Disordered" evidence="1">
    <location>
        <begin position="1"/>
        <end position="38"/>
    </location>
</feature>
<dbReference type="Proteomes" id="UP000092445">
    <property type="component" value="Unassembled WGS sequence"/>
</dbReference>
<dbReference type="Gene3D" id="2.130.10.10">
    <property type="entry name" value="YVTN repeat-like/Quinoprotein amine dehydrogenase"/>
    <property type="match status" value="1"/>
</dbReference>
<protein>
    <submittedName>
        <fullName evidence="2">Uncharacterized protein</fullName>
    </submittedName>
</protein>
<feature type="compositionally biased region" description="Pro residues" evidence="1">
    <location>
        <begin position="14"/>
        <end position="28"/>
    </location>
</feature>
<dbReference type="VEuPathDB" id="VectorBase:GPAI028155"/>
<organism evidence="2 3">
    <name type="scientific">Glossina pallidipes</name>
    <name type="common">Tsetse fly</name>
    <dbReference type="NCBI Taxonomy" id="7398"/>
    <lineage>
        <taxon>Eukaryota</taxon>
        <taxon>Metazoa</taxon>
        <taxon>Ecdysozoa</taxon>
        <taxon>Arthropoda</taxon>
        <taxon>Hexapoda</taxon>
        <taxon>Insecta</taxon>
        <taxon>Pterygota</taxon>
        <taxon>Neoptera</taxon>
        <taxon>Endopterygota</taxon>
        <taxon>Diptera</taxon>
        <taxon>Brachycera</taxon>
        <taxon>Muscomorpha</taxon>
        <taxon>Hippoboscoidea</taxon>
        <taxon>Glossinidae</taxon>
        <taxon>Glossina</taxon>
    </lineage>
</organism>
<proteinExistence type="predicted"/>
<dbReference type="EnsemblMetazoa" id="GPAI028155-RA">
    <property type="protein sequence ID" value="GPAI028155-PA"/>
    <property type="gene ID" value="GPAI028155"/>
</dbReference>
<reference evidence="2" key="2">
    <citation type="submission" date="2020-05" db="UniProtKB">
        <authorList>
            <consortium name="EnsemblMetazoa"/>
        </authorList>
    </citation>
    <scope>IDENTIFICATION</scope>
    <source>
        <strain evidence="2">IAEA</strain>
    </source>
</reference>
<dbReference type="InterPro" id="IPR015943">
    <property type="entry name" value="WD40/YVTN_repeat-like_dom_sf"/>
</dbReference>
<dbReference type="PANTHER" id="PTHR22840">
    <property type="entry name" value="WD REPEAT-CONTAINING PROTEIN 36"/>
    <property type="match status" value="1"/>
</dbReference>
<accession>A0A1A9ZXF8</accession>
<dbReference type="GO" id="GO:0006364">
    <property type="term" value="P:rRNA processing"/>
    <property type="evidence" value="ECO:0007669"/>
    <property type="project" value="TreeGrafter"/>
</dbReference>
<evidence type="ECO:0000313" key="2">
    <source>
        <dbReference type="EnsemblMetazoa" id="GPAI028155-PA"/>
    </source>
</evidence>
<dbReference type="GO" id="GO:0034388">
    <property type="term" value="C:Pwp2p-containing subcomplex of 90S preribosome"/>
    <property type="evidence" value="ECO:0007669"/>
    <property type="project" value="TreeGrafter"/>
</dbReference>
<feature type="compositionally biased region" description="Gly residues" evidence="1">
    <location>
        <begin position="1"/>
        <end position="12"/>
    </location>
</feature>
<sequence length="188" mass="19569">MPGGGPLIGGGAPRPIPPDIGAGPPIPRTGPCNPAGTDDIFTGTPLPAARLIPGPVAAPGIGTRGKPSSGGGGPSTVERLGKVLVEFQAGINLIDLQYNQILMRLKQDWGTMLNITFRTDGPPVMVSASNHGYVAFWNLKEETKRNYMNDENEAEDSPSTSSKVNLEVFNNPDAPSARIPSCVSGIIG</sequence>
<dbReference type="GO" id="GO:0032040">
    <property type="term" value="C:small-subunit processome"/>
    <property type="evidence" value="ECO:0007669"/>
    <property type="project" value="TreeGrafter"/>
</dbReference>
<dbReference type="AlphaFoldDB" id="A0A1A9ZXF8"/>
<dbReference type="STRING" id="7398.A0A1A9ZXF8"/>
<keyword evidence="3" id="KW-1185">Reference proteome</keyword>
<reference evidence="3" key="1">
    <citation type="submission" date="2014-03" db="EMBL/GenBank/DDBJ databases">
        <authorList>
            <person name="Aksoy S."/>
            <person name="Warren W."/>
            <person name="Wilson R.K."/>
        </authorList>
    </citation>
    <scope>NUCLEOTIDE SEQUENCE [LARGE SCALE GENOMIC DNA]</scope>
    <source>
        <strain evidence="3">IAEA</strain>
    </source>
</reference>
<evidence type="ECO:0000313" key="3">
    <source>
        <dbReference type="Proteomes" id="UP000092445"/>
    </source>
</evidence>
<name>A0A1A9ZXF8_GLOPL</name>
<evidence type="ECO:0000256" key="1">
    <source>
        <dbReference type="SAM" id="MobiDB-lite"/>
    </source>
</evidence>